<dbReference type="PANTHER" id="PTHR43289:SF6">
    <property type="entry name" value="SERINE_THREONINE-PROTEIN KINASE NEKL-3"/>
    <property type="match status" value="1"/>
</dbReference>
<dbReference type="SUPFAM" id="SSF56112">
    <property type="entry name" value="Protein kinase-like (PK-like)"/>
    <property type="match status" value="1"/>
</dbReference>
<proteinExistence type="predicted"/>
<dbReference type="PROSITE" id="PS50011">
    <property type="entry name" value="PROTEIN_KINASE_DOM"/>
    <property type="match status" value="1"/>
</dbReference>
<dbReference type="RefSeq" id="WP_382394581.1">
    <property type="nucleotide sequence ID" value="NZ_JBHTCQ010000002.1"/>
</dbReference>
<evidence type="ECO:0000256" key="5">
    <source>
        <dbReference type="ARBA" id="ARBA00022777"/>
    </source>
</evidence>
<keyword evidence="4 7" id="KW-0547">Nucleotide-binding</keyword>
<feature type="compositionally biased region" description="Gly residues" evidence="8">
    <location>
        <begin position="412"/>
        <end position="451"/>
    </location>
</feature>
<gene>
    <name evidence="10" type="ORF">ACFQQL_11865</name>
</gene>
<feature type="domain" description="Protein kinase" evidence="9">
    <location>
        <begin position="10"/>
        <end position="268"/>
    </location>
</feature>
<dbReference type="Gene3D" id="1.10.510.10">
    <property type="entry name" value="Transferase(Phosphotransferase) domain 1"/>
    <property type="match status" value="1"/>
</dbReference>
<comment type="caution">
    <text evidence="10">The sequence shown here is derived from an EMBL/GenBank/DDBJ whole genome shotgun (WGS) entry which is preliminary data.</text>
</comment>
<dbReference type="Gene3D" id="3.30.200.20">
    <property type="entry name" value="Phosphorylase Kinase, domain 1"/>
    <property type="match status" value="1"/>
</dbReference>
<feature type="compositionally biased region" description="Basic and acidic residues" evidence="8">
    <location>
        <begin position="490"/>
        <end position="520"/>
    </location>
</feature>
<reference evidence="11" key="1">
    <citation type="journal article" date="2019" name="Int. J. Syst. Evol. Microbiol.">
        <title>The Global Catalogue of Microorganisms (GCM) 10K type strain sequencing project: providing services to taxonomists for standard genome sequencing and annotation.</title>
        <authorList>
            <consortium name="The Broad Institute Genomics Platform"/>
            <consortium name="The Broad Institute Genome Sequencing Center for Infectious Disease"/>
            <person name="Wu L."/>
            <person name="Ma J."/>
        </authorList>
    </citation>
    <scope>NUCLEOTIDE SEQUENCE [LARGE SCALE GENOMIC DNA]</scope>
    <source>
        <strain evidence="11">JCM 1490</strain>
    </source>
</reference>
<evidence type="ECO:0000259" key="9">
    <source>
        <dbReference type="PROSITE" id="PS50011"/>
    </source>
</evidence>
<keyword evidence="11" id="KW-1185">Reference proteome</keyword>
<dbReference type="InterPro" id="IPR011009">
    <property type="entry name" value="Kinase-like_dom_sf"/>
</dbReference>
<sequence length="536" mass="54576">MTSDLLLGRYELGRLLGRGGMAEVWEARDTRLGRRVAVKTVNLAAAHDPTLGERLQREARAVASLKHTDIVTVYDAGLEDDTAYLVMELVDGTDLATTLREGPLPPGEAARVGARVAGALAAAHGAGVVHRDVKPGNVLLHGDDVTVVDFGIAVATQAAGATLTAPGTVIGTADYMAPEQAEGGEVTAATDVYALGCLVTAMTVGRPPFAGDHPMQVVRQHLDATAPRLSAAMPDVPRELDDVVARMLAKDPTARPSLEEVRRTLERVATDASGVGATAAVGTPDAEATAAMASASTAAMPAGGTTAVMPDGTTVAMPAGGTAVMPAGAEPPTETSSEAAGPRRRWFLAVAVAAALLVAVIAVAQLSGNGQEPAAGGPTAEETAPDRVETTEPETDPEAATTPPQEDPGPEGPGGEGPGGGPGRAGEGGPGGGRQGEGNAGHGNAGRGNAGRGNAEAPDDDMGQLISSLGLEPDVERDLLRKWEEVLKAVDEGKEDKVEDRTEDFGDRVDELEGEGRISEDQAEALQDGLDSAFGD</sequence>
<dbReference type="PROSITE" id="PS00108">
    <property type="entry name" value="PROTEIN_KINASE_ST"/>
    <property type="match status" value="1"/>
</dbReference>
<evidence type="ECO:0000256" key="4">
    <source>
        <dbReference type="ARBA" id="ARBA00022741"/>
    </source>
</evidence>
<keyword evidence="2" id="KW-0723">Serine/threonine-protein kinase</keyword>
<keyword evidence="3 10" id="KW-0808">Transferase</keyword>
<evidence type="ECO:0000313" key="10">
    <source>
        <dbReference type="EMBL" id="MFC7405809.1"/>
    </source>
</evidence>
<feature type="region of interest" description="Disordered" evidence="8">
    <location>
        <begin position="490"/>
        <end position="536"/>
    </location>
</feature>
<dbReference type="PROSITE" id="PS00107">
    <property type="entry name" value="PROTEIN_KINASE_ATP"/>
    <property type="match status" value="1"/>
</dbReference>
<dbReference type="GO" id="GO:0004674">
    <property type="term" value="F:protein serine/threonine kinase activity"/>
    <property type="evidence" value="ECO:0007669"/>
    <property type="project" value="UniProtKB-EC"/>
</dbReference>
<evidence type="ECO:0000256" key="1">
    <source>
        <dbReference type="ARBA" id="ARBA00012513"/>
    </source>
</evidence>
<dbReference type="Pfam" id="PF00069">
    <property type="entry name" value="Pkinase"/>
    <property type="match status" value="1"/>
</dbReference>
<evidence type="ECO:0000256" key="8">
    <source>
        <dbReference type="SAM" id="MobiDB-lite"/>
    </source>
</evidence>
<keyword evidence="6 7" id="KW-0067">ATP-binding</keyword>
<dbReference type="SMART" id="SM00220">
    <property type="entry name" value="S_TKc"/>
    <property type="match status" value="1"/>
</dbReference>
<protein>
    <recommendedName>
        <fullName evidence="1">non-specific serine/threonine protein kinase</fullName>
        <ecNumber evidence="1">2.7.11.1</ecNumber>
    </recommendedName>
</protein>
<dbReference type="PANTHER" id="PTHR43289">
    <property type="entry name" value="MITOGEN-ACTIVATED PROTEIN KINASE KINASE KINASE 20-RELATED"/>
    <property type="match status" value="1"/>
</dbReference>
<dbReference type="InterPro" id="IPR008271">
    <property type="entry name" value="Ser/Thr_kinase_AS"/>
</dbReference>
<evidence type="ECO:0000256" key="3">
    <source>
        <dbReference type="ARBA" id="ARBA00022679"/>
    </source>
</evidence>
<evidence type="ECO:0000313" key="11">
    <source>
        <dbReference type="Proteomes" id="UP001596455"/>
    </source>
</evidence>
<accession>A0ABW2Q9T7</accession>
<keyword evidence="5 10" id="KW-0418">Kinase</keyword>
<evidence type="ECO:0000256" key="2">
    <source>
        <dbReference type="ARBA" id="ARBA00022527"/>
    </source>
</evidence>
<name>A0ABW2Q9T7_9MICO</name>
<dbReference type="EMBL" id="JBHTCQ010000002">
    <property type="protein sequence ID" value="MFC7405809.1"/>
    <property type="molecule type" value="Genomic_DNA"/>
</dbReference>
<evidence type="ECO:0000256" key="7">
    <source>
        <dbReference type="PROSITE-ProRule" id="PRU10141"/>
    </source>
</evidence>
<feature type="region of interest" description="Disordered" evidence="8">
    <location>
        <begin position="369"/>
        <end position="475"/>
    </location>
</feature>
<evidence type="ECO:0000256" key="6">
    <source>
        <dbReference type="ARBA" id="ARBA00022840"/>
    </source>
</evidence>
<organism evidence="10 11">
    <name type="scientific">Georgenia alba</name>
    <dbReference type="NCBI Taxonomy" id="2233858"/>
    <lineage>
        <taxon>Bacteria</taxon>
        <taxon>Bacillati</taxon>
        <taxon>Actinomycetota</taxon>
        <taxon>Actinomycetes</taxon>
        <taxon>Micrococcales</taxon>
        <taxon>Bogoriellaceae</taxon>
        <taxon>Georgenia</taxon>
    </lineage>
</organism>
<dbReference type="EC" id="2.7.11.1" evidence="1"/>
<dbReference type="Proteomes" id="UP001596455">
    <property type="component" value="Unassembled WGS sequence"/>
</dbReference>
<dbReference type="InterPro" id="IPR000719">
    <property type="entry name" value="Prot_kinase_dom"/>
</dbReference>
<dbReference type="InterPro" id="IPR017441">
    <property type="entry name" value="Protein_kinase_ATP_BS"/>
</dbReference>
<feature type="binding site" evidence="7">
    <location>
        <position position="39"/>
    </location>
    <ligand>
        <name>ATP</name>
        <dbReference type="ChEBI" id="CHEBI:30616"/>
    </ligand>
</feature>
<dbReference type="CDD" id="cd14014">
    <property type="entry name" value="STKc_PknB_like"/>
    <property type="match status" value="1"/>
</dbReference>